<accession>A0AAW5LLW2</accession>
<dbReference type="Pfam" id="PF25311">
    <property type="entry name" value="WDGH"/>
    <property type="match status" value="1"/>
</dbReference>
<reference evidence="2" key="1">
    <citation type="submission" date="2022-07" db="EMBL/GenBank/DDBJ databases">
        <title>Bacterial species isolated from the porcine tonsil microbiota.</title>
        <authorList>
            <person name="Oliveira I.M.F."/>
        </authorList>
    </citation>
    <scope>NUCLEOTIDE SEQUENCE</scope>
    <source>
        <strain evidence="2">8QC2O2</strain>
    </source>
</reference>
<dbReference type="EMBL" id="JANILD010000001">
    <property type="protein sequence ID" value="MCQ9302679.1"/>
    <property type="molecule type" value="Genomic_DNA"/>
</dbReference>
<dbReference type="InterPro" id="IPR057362">
    <property type="entry name" value="WDGH"/>
</dbReference>
<dbReference type="RefSeq" id="WP_152291816.1">
    <property type="nucleotide sequence ID" value="NZ_CP041879.1"/>
</dbReference>
<feature type="domain" description="WDGH" evidence="1">
    <location>
        <begin position="19"/>
        <end position="112"/>
    </location>
</feature>
<sequence>MKSVKTINNYIDELQDKSNISDGSHTFDELYHHRAILFAVICNTYKDRAWKSLKHDDGTMFDDYFVVGITTKQGEYSYHYHKNYWSYFNVAELDNAPEWDGHKPSDINRLLTLLEG</sequence>
<evidence type="ECO:0000313" key="3">
    <source>
        <dbReference type="Proteomes" id="UP001204068"/>
    </source>
</evidence>
<evidence type="ECO:0000259" key="1">
    <source>
        <dbReference type="Pfam" id="PF25311"/>
    </source>
</evidence>
<organism evidence="2 3">
    <name type="scientific">Mammaliicoccus sciuri</name>
    <name type="common">Staphylococcus sciuri</name>
    <dbReference type="NCBI Taxonomy" id="1296"/>
    <lineage>
        <taxon>Bacteria</taxon>
        <taxon>Bacillati</taxon>
        <taxon>Bacillota</taxon>
        <taxon>Bacilli</taxon>
        <taxon>Bacillales</taxon>
        <taxon>Staphylococcaceae</taxon>
        <taxon>Mammaliicoccus</taxon>
    </lineage>
</organism>
<comment type="caution">
    <text evidence="2">The sequence shown here is derived from an EMBL/GenBank/DDBJ whole genome shotgun (WGS) entry which is preliminary data.</text>
</comment>
<evidence type="ECO:0000313" key="2">
    <source>
        <dbReference type="EMBL" id="MCQ9302679.1"/>
    </source>
</evidence>
<protein>
    <recommendedName>
        <fullName evidence="1">WDGH domain-containing protein</fullName>
    </recommendedName>
</protein>
<proteinExistence type="predicted"/>
<name>A0AAW5LLW2_MAMSC</name>
<gene>
    <name evidence="2" type="ORF">NQ032_03475</name>
</gene>
<dbReference type="Proteomes" id="UP001204068">
    <property type="component" value="Unassembled WGS sequence"/>
</dbReference>
<dbReference type="AlphaFoldDB" id="A0AAW5LLW2"/>